<feature type="region of interest" description="Disordered" evidence="1">
    <location>
        <begin position="1"/>
        <end position="60"/>
    </location>
</feature>
<evidence type="ECO:0000313" key="3">
    <source>
        <dbReference type="Proteomes" id="UP000595140"/>
    </source>
</evidence>
<dbReference type="EMBL" id="OOIL02000581">
    <property type="protein sequence ID" value="VFQ67238.1"/>
    <property type="molecule type" value="Genomic_DNA"/>
</dbReference>
<evidence type="ECO:0000313" key="2">
    <source>
        <dbReference type="EMBL" id="VFQ67238.1"/>
    </source>
</evidence>
<name>A0A484KRI8_9ASTE</name>
<feature type="compositionally biased region" description="Basic and acidic residues" evidence="1">
    <location>
        <begin position="8"/>
        <end position="24"/>
    </location>
</feature>
<keyword evidence="3" id="KW-1185">Reference proteome</keyword>
<evidence type="ECO:0000256" key="1">
    <source>
        <dbReference type="SAM" id="MobiDB-lite"/>
    </source>
</evidence>
<feature type="region of interest" description="Disordered" evidence="1">
    <location>
        <begin position="84"/>
        <end position="108"/>
    </location>
</feature>
<gene>
    <name evidence="2" type="ORF">CCAM_LOCUS9014</name>
</gene>
<dbReference type="Proteomes" id="UP000595140">
    <property type="component" value="Unassembled WGS sequence"/>
</dbReference>
<feature type="compositionally biased region" description="Basic and acidic residues" evidence="1">
    <location>
        <begin position="40"/>
        <end position="60"/>
    </location>
</feature>
<protein>
    <submittedName>
        <fullName evidence="2">Uncharacterized protein</fullName>
    </submittedName>
</protein>
<sequence length="108" mass="12665">MVARKQTNQKDEAGRRREPLKEGQNESVSHVPVFSRMRVPTKDWMHGQRNTITRDRADKVRTPCEEQCERHRNEQPERFIPQAEQPIHDLLFRPPQGAPERVEGGRTS</sequence>
<organism evidence="2 3">
    <name type="scientific">Cuscuta campestris</name>
    <dbReference type="NCBI Taxonomy" id="132261"/>
    <lineage>
        <taxon>Eukaryota</taxon>
        <taxon>Viridiplantae</taxon>
        <taxon>Streptophyta</taxon>
        <taxon>Embryophyta</taxon>
        <taxon>Tracheophyta</taxon>
        <taxon>Spermatophyta</taxon>
        <taxon>Magnoliopsida</taxon>
        <taxon>eudicotyledons</taxon>
        <taxon>Gunneridae</taxon>
        <taxon>Pentapetalae</taxon>
        <taxon>asterids</taxon>
        <taxon>lamiids</taxon>
        <taxon>Solanales</taxon>
        <taxon>Convolvulaceae</taxon>
        <taxon>Cuscuteae</taxon>
        <taxon>Cuscuta</taxon>
        <taxon>Cuscuta subgen. Grammica</taxon>
        <taxon>Cuscuta sect. Cleistogrammica</taxon>
    </lineage>
</organism>
<accession>A0A484KRI8</accession>
<proteinExistence type="predicted"/>
<reference evidence="2 3" key="1">
    <citation type="submission" date="2018-04" db="EMBL/GenBank/DDBJ databases">
        <authorList>
            <person name="Vogel A."/>
        </authorList>
    </citation>
    <scope>NUCLEOTIDE SEQUENCE [LARGE SCALE GENOMIC DNA]</scope>
</reference>
<dbReference type="AlphaFoldDB" id="A0A484KRI8"/>